<evidence type="ECO:0000256" key="2">
    <source>
        <dbReference type="ARBA" id="ARBA00022679"/>
    </source>
</evidence>
<organism evidence="5 6">
    <name type="scientific">Mycobacterium vicinigordonae</name>
    <dbReference type="NCBI Taxonomy" id="1719132"/>
    <lineage>
        <taxon>Bacteria</taxon>
        <taxon>Bacillati</taxon>
        <taxon>Actinomycetota</taxon>
        <taxon>Actinomycetes</taxon>
        <taxon>Mycobacteriales</taxon>
        <taxon>Mycobacteriaceae</taxon>
        <taxon>Mycobacterium</taxon>
    </lineage>
</organism>
<dbReference type="AlphaFoldDB" id="A0A7D6E7T4"/>
<sequence length="77" mass="8125">MSEPILVPRLGLTVEEVTIVEWQVSDGDVVTEGDVIVTVATDKVETEITAPNSGKITIEAKPDDVCEVGTAIGTITE</sequence>
<dbReference type="GO" id="GO:0031405">
    <property type="term" value="F:lipoic acid binding"/>
    <property type="evidence" value="ECO:0007669"/>
    <property type="project" value="TreeGrafter"/>
</dbReference>
<proteinExistence type="predicted"/>
<dbReference type="CDD" id="cd06849">
    <property type="entry name" value="lipoyl_domain"/>
    <property type="match status" value="1"/>
</dbReference>
<dbReference type="KEGG" id="mgor:H0P51_07355"/>
<dbReference type="GO" id="GO:0016407">
    <property type="term" value="F:acetyltransferase activity"/>
    <property type="evidence" value="ECO:0007669"/>
    <property type="project" value="TreeGrafter"/>
</dbReference>
<dbReference type="Pfam" id="PF00364">
    <property type="entry name" value="Biotin_lipoyl"/>
    <property type="match status" value="1"/>
</dbReference>
<keyword evidence="3 5" id="KW-0012">Acyltransferase</keyword>
<gene>
    <name evidence="5" type="ORF">H0P51_07355</name>
</gene>
<comment type="cofactor">
    <cofactor evidence="1">
        <name>(R)-lipoate</name>
        <dbReference type="ChEBI" id="CHEBI:83088"/>
    </cofactor>
</comment>
<reference evidence="6" key="3">
    <citation type="submission" date="2023-07" db="EMBL/GenBank/DDBJ databases">
        <title>Description of Mycobacterium gordonae subsp. intergordonae subsp.nov. and Mycobacterium gordonae subsp. gordonae subsp. nov.</title>
        <authorList>
            <person name="Huang H."/>
        </authorList>
    </citation>
    <scope>NUCLEOTIDE SEQUENCE [LARGE SCALE GENOMIC DNA]</scope>
    <source>
        <strain evidence="6">24</strain>
    </source>
</reference>
<dbReference type="GO" id="GO:0005737">
    <property type="term" value="C:cytoplasm"/>
    <property type="evidence" value="ECO:0007669"/>
    <property type="project" value="TreeGrafter"/>
</dbReference>
<name>A0A7D6E7T4_9MYCO</name>
<evidence type="ECO:0000313" key="5">
    <source>
        <dbReference type="EMBL" id="QLL08723.1"/>
    </source>
</evidence>
<reference evidence="6" key="1">
    <citation type="submission" date="2020-07" db="EMBL/GenBank/DDBJ databases">
        <title>Description of Mycobacterium gordonae subsp. intergordonae subsp.nov. and Mycobacterium gordonae subsp. gordonae subsp. nov.</title>
        <authorList>
            <person name="Yu X."/>
        </authorList>
    </citation>
    <scope>NUCLEOTIDE SEQUENCE [LARGE SCALE GENOMIC DNA]</scope>
    <source>
        <strain evidence="6">24</strain>
    </source>
</reference>
<dbReference type="Proteomes" id="UP000510682">
    <property type="component" value="Chromosome"/>
</dbReference>
<keyword evidence="6" id="KW-1185">Reference proteome</keyword>
<dbReference type="InterPro" id="IPR050743">
    <property type="entry name" value="2-oxoacid_DH_E2_comp"/>
</dbReference>
<evidence type="ECO:0000256" key="3">
    <source>
        <dbReference type="ARBA" id="ARBA00023315"/>
    </source>
</evidence>
<dbReference type="PANTHER" id="PTHR43178">
    <property type="entry name" value="DIHYDROLIPOAMIDE ACETYLTRANSFERASE COMPONENT OF PYRUVATE DEHYDROGENASE COMPLEX"/>
    <property type="match status" value="1"/>
</dbReference>
<protein>
    <submittedName>
        <fullName evidence="5">Dihydrolipoamide acyltransferase</fullName>
    </submittedName>
</protein>
<dbReference type="RefSeq" id="WP_180917308.1">
    <property type="nucleotide sequence ID" value="NZ_CP059165.1"/>
</dbReference>
<dbReference type="InterPro" id="IPR000089">
    <property type="entry name" value="Biotin_lipoyl"/>
</dbReference>
<dbReference type="PROSITE" id="PS50968">
    <property type="entry name" value="BIOTINYL_LIPOYL"/>
    <property type="match status" value="1"/>
</dbReference>
<dbReference type="InterPro" id="IPR011053">
    <property type="entry name" value="Single_hybrid_motif"/>
</dbReference>
<accession>A0A7D6E7T4</accession>
<dbReference type="EMBL" id="CP059165">
    <property type="protein sequence ID" value="QLL08723.1"/>
    <property type="molecule type" value="Genomic_DNA"/>
</dbReference>
<dbReference type="Gene3D" id="2.40.50.100">
    <property type="match status" value="1"/>
</dbReference>
<evidence type="ECO:0000256" key="1">
    <source>
        <dbReference type="ARBA" id="ARBA00001938"/>
    </source>
</evidence>
<reference evidence="5 6" key="2">
    <citation type="submission" date="2020-07" db="EMBL/GenBank/DDBJ databases">
        <authorList>
            <person name="Yu X."/>
        </authorList>
    </citation>
    <scope>NUCLEOTIDE SEQUENCE [LARGE SCALE GENOMIC DNA]</scope>
    <source>
        <strain evidence="6">24</strain>
    </source>
</reference>
<keyword evidence="2 5" id="KW-0808">Transferase</keyword>
<feature type="domain" description="Lipoyl-binding" evidence="4">
    <location>
        <begin position="2"/>
        <end position="76"/>
    </location>
</feature>
<evidence type="ECO:0000313" key="6">
    <source>
        <dbReference type="Proteomes" id="UP000510682"/>
    </source>
</evidence>
<dbReference type="SUPFAM" id="SSF51230">
    <property type="entry name" value="Single hybrid motif"/>
    <property type="match status" value="1"/>
</dbReference>
<evidence type="ECO:0000259" key="4">
    <source>
        <dbReference type="PROSITE" id="PS50968"/>
    </source>
</evidence>
<dbReference type="PANTHER" id="PTHR43178:SF5">
    <property type="entry name" value="LIPOAMIDE ACYLTRANSFERASE COMPONENT OF BRANCHED-CHAIN ALPHA-KETO ACID DEHYDROGENASE COMPLEX, MITOCHONDRIAL"/>
    <property type="match status" value="1"/>
</dbReference>